<gene>
    <name evidence="2" type="ORF">TCM_018865</name>
</gene>
<organism evidence="2 3">
    <name type="scientific">Theobroma cacao</name>
    <name type="common">Cacao</name>
    <name type="synonym">Cocoa</name>
    <dbReference type="NCBI Taxonomy" id="3641"/>
    <lineage>
        <taxon>Eukaryota</taxon>
        <taxon>Viridiplantae</taxon>
        <taxon>Streptophyta</taxon>
        <taxon>Embryophyta</taxon>
        <taxon>Tracheophyta</taxon>
        <taxon>Spermatophyta</taxon>
        <taxon>Magnoliopsida</taxon>
        <taxon>eudicotyledons</taxon>
        <taxon>Gunneridae</taxon>
        <taxon>Pentapetalae</taxon>
        <taxon>rosids</taxon>
        <taxon>malvids</taxon>
        <taxon>Malvales</taxon>
        <taxon>Malvaceae</taxon>
        <taxon>Byttnerioideae</taxon>
        <taxon>Theobroma</taxon>
    </lineage>
</organism>
<dbReference type="OMA" id="ECWEMEN"/>
<evidence type="ECO:0000313" key="3">
    <source>
        <dbReference type="Proteomes" id="UP000026915"/>
    </source>
</evidence>
<accession>A0A061EN49</accession>
<keyword evidence="1" id="KW-0812">Transmembrane</keyword>
<keyword evidence="3" id="KW-1185">Reference proteome</keyword>
<keyword evidence="1" id="KW-0472">Membrane</keyword>
<dbReference type="Gramene" id="EOY03729">
    <property type="protein sequence ID" value="EOY03729"/>
    <property type="gene ID" value="TCM_018865"/>
</dbReference>
<protein>
    <recommendedName>
        <fullName evidence="4">Rapid ALkalinization Factor</fullName>
    </recommendedName>
</protein>
<dbReference type="AlphaFoldDB" id="A0A061EN49"/>
<dbReference type="HOGENOM" id="CLU_1889527_0_0_1"/>
<dbReference type="InParanoid" id="A0A061EN49"/>
<proteinExistence type="predicted"/>
<feature type="transmembrane region" description="Helical" evidence="1">
    <location>
        <begin position="21"/>
        <end position="39"/>
    </location>
</feature>
<evidence type="ECO:0000313" key="2">
    <source>
        <dbReference type="EMBL" id="EOY03729.1"/>
    </source>
</evidence>
<dbReference type="EMBL" id="CM001882">
    <property type="protein sequence ID" value="EOY03729.1"/>
    <property type="molecule type" value="Genomic_DNA"/>
</dbReference>
<dbReference type="Proteomes" id="UP000026915">
    <property type="component" value="Chromosome 4"/>
</dbReference>
<keyword evidence="1" id="KW-1133">Transmembrane helix</keyword>
<evidence type="ECO:0008006" key="4">
    <source>
        <dbReference type="Google" id="ProtNLM"/>
    </source>
</evidence>
<evidence type="ECO:0000256" key="1">
    <source>
        <dbReference type="SAM" id="Phobius"/>
    </source>
</evidence>
<name>A0A061EN49_THECC</name>
<reference evidence="2 3" key="1">
    <citation type="journal article" date="2013" name="Genome Biol.">
        <title>The genome sequence of the most widely cultivated cacao type and its use to identify candidate genes regulating pod color.</title>
        <authorList>
            <person name="Motamayor J.C."/>
            <person name="Mockaitis K."/>
            <person name="Schmutz J."/>
            <person name="Haiminen N."/>
            <person name="Iii D.L."/>
            <person name="Cornejo O."/>
            <person name="Findley S.D."/>
            <person name="Zheng P."/>
            <person name="Utro F."/>
            <person name="Royaert S."/>
            <person name="Saski C."/>
            <person name="Jenkins J."/>
            <person name="Podicheti R."/>
            <person name="Zhao M."/>
            <person name="Scheffler B.E."/>
            <person name="Stack J.C."/>
            <person name="Feltus F.A."/>
            <person name="Mustiga G.M."/>
            <person name="Amores F."/>
            <person name="Phillips W."/>
            <person name="Marelli J.P."/>
            <person name="May G.D."/>
            <person name="Shapiro H."/>
            <person name="Ma J."/>
            <person name="Bustamante C.D."/>
            <person name="Schnell R.J."/>
            <person name="Main D."/>
            <person name="Gilbert D."/>
            <person name="Parida L."/>
            <person name="Kuhn D.N."/>
        </authorList>
    </citation>
    <scope>NUCLEOTIDE SEQUENCE [LARGE SCALE GENOMIC DNA]</scope>
    <source>
        <strain evidence="3">cv. Matina 1-6</strain>
    </source>
</reference>
<sequence length="139" mass="15450">MIRECWEMENMGDSWRICGNFNLAMLVLMVIMMLLSTNHCSADAVKNNKSISDRCNGSKNECLLPDDVEMELLMDSEASKMVLETSAAGSADSKRATYLALDPLCGRHSGKSCLPQGNLGRKVPPNCRPNSYNKDCHRF</sequence>